<dbReference type="SMART" id="SM00698">
    <property type="entry name" value="MORN"/>
    <property type="match status" value="3"/>
</dbReference>
<dbReference type="Gene3D" id="2.20.110.10">
    <property type="entry name" value="Histone H3 K4-specific methyltransferase SET7/9 N-terminal domain"/>
    <property type="match status" value="2"/>
</dbReference>
<evidence type="ECO:0000313" key="3">
    <source>
        <dbReference type="EMBL" id="CDW71207.1"/>
    </source>
</evidence>
<evidence type="ECO:0000256" key="1">
    <source>
        <dbReference type="ARBA" id="ARBA00022737"/>
    </source>
</evidence>
<dbReference type="InterPro" id="IPR011009">
    <property type="entry name" value="Kinase-like_dom_sf"/>
</dbReference>
<dbReference type="SUPFAM" id="SSF82185">
    <property type="entry name" value="Histone H3 K4-specific methyltransferase SET7/9 N-terminal domain"/>
    <property type="match status" value="1"/>
</dbReference>
<dbReference type="InterPro" id="IPR003409">
    <property type="entry name" value="MORN"/>
</dbReference>
<dbReference type="InterPro" id="IPR000719">
    <property type="entry name" value="Prot_kinase_dom"/>
</dbReference>
<evidence type="ECO:0000313" key="4">
    <source>
        <dbReference type="Proteomes" id="UP000039865"/>
    </source>
</evidence>
<keyword evidence="1" id="KW-0677">Repeat</keyword>
<dbReference type="GO" id="GO:0004672">
    <property type="term" value="F:protein kinase activity"/>
    <property type="evidence" value="ECO:0007669"/>
    <property type="project" value="InterPro"/>
</dbReference>
<proteinExistence type="predicted"/>
<dbReference type="GO" id="GO:0005524">
    <property type="term" value="F:ATP binding"/>
    <property type="evidence" value="ECO:0007669"/>
    <property type="project" value="InterPro"/>
</dbReference>
<evidence type="ECO:0000259" key="2">
    <source>
        <dbReference type="PROSITE" id="PS50011"/>
    </source>
</evidence>
<accession>A0A077ZML3</accession>
<dbReference type="InParanoid" id="A0A077ZML3"/>
<dbReference type="PANTHER" id="PTHR44167:SF24">
    <property type="entry name" value="SERINE_THREONINE-PROTEIN KINASE CHK2"/>
    <property type="match status" value="1"/>
</dbReference>
<keyword evidence="3" id="KW-0418">Kinase</keyword>
<protein>
    <submittedName>
        <fullName evidence="3">Camk family protein kinase</fullName>
    </submittedName>
</protein>
<keyword evidence="3" id="KW-0808">Transferase</keyword>
<dbReference type="CDD" id="cd00180">
    <property type="entry name" value="PKc"/>
    <property type="match status" value="1"/>
</dbReference>
<dbReference type="Gene3D" id="1.10.510.10">
    <property type="entry name" value="Transferase(Phosphotransferase) domain 1"/>
    <property type="match status" value="1"/>
</dbReference>
<dbReference type="PANTHER" id="PTHR44167">
    <property type="entry name" value="OVARIAN-SPECIFIC SERINE/THREONINE-PROTEIN KINASE LOK-RELATED"/>
    <property type="match status" value="1"/>
</dbReference>
<keyword evidence="4" id="KW-1185">Reference proteome</keyword>
<dbReference type="Proteomes" id="UP000039865">
    <property type="component" value="Unassembled WGS sequence"/>
</dbReference>
<name>A0A077ZML3_STYLE</name>
<dbReference type="OrthoDB" id="184064at2759"/>
<dbReference type="EMBL" id="CCKQ01000136">
    <property type="protein sequence ID" value="CDW71207.1"/>
    <property type="molecule type" value="Genomic_DNA"/>
</dbReference>
<dbReference type="Pfam" id="PF00069">
    <property type="entry name" value="Pkinase"/>
    <property type="match status" value="1"/>
</dbReference>
<dbReference type="SUPFAM" id="SSF56112">
    <property type="entry name" value="Protein kinase-like (PK-like)"/>
    <property type="match status" value="1"/>
</dbReference>
<dbReference type="AlphaFoldDB" id="A0A077ZML3"/>
<feature type="domain" description="Protein kinase" evidence="2">
    <location>
        <begin position="15"/>
        <end position="276"/>
    </location>
</feature>
<gene>
    <name evidence="3" type="primary">Contig6399.g6846</name>
    <name evidence="3" type="ORF">STYLEM_147</name>
</gene>
<dbReference type="Pfam" id="PF02493">
    <property type="entry name" value="MORN"/>
    <property type="match status" value="3"/>
</dbReference>
<organism evidence="3 4">
    <name type="scientific">Stylonychia lemnae</name>
    <name type="common">Ciliate</name>
    <dbReference type="NCBI Taxonomy" id="5949"/>
    <lineage>
        <taxon>Eukaryota</taxon>
        <taxon>Sar</taxon>
        <taxon>Alveolata</taxon>
        <taxon>Ciliophora</taxon>
        <taxon>Intramacronucleata</taxon>
        <taxon>Spirotrichea</taxon>
        <taxon>Stichotrichia</taxon>
        <taxon>Sporadotrichida</taxon>
        <taxon>Oxytrichidae</taxon>
        <taxon>Stylonychinae</taxon>
        <taxon>Stylonychia</taxon>
    </lineage>
</organism>
<reference evidence="3 4" key="1">
    <citation type="submission" date="2014-06" db="EMBL/GenBank/DDBJ databases">
        <authorList>
            <person name="Swart Estienne"/>
        </authorList>
    </citation>
    <scope>NUCLEOTIDE SEQUENCE [LARGE SCALE GENOMIC DNA]</scope>
    <source>
        <strain evidence="3 4">130c</strain>
    </source>
</reference>
<sequence length="473" mass="54931">MDKIVDLSLKDKMYKYQLVAENEGLFGSVLKVKNNEDNKFYAMKILNLKDTMANPDNFGNEMINIIKDINTFNLNHPNITKFHESYFTFDDKFVIVTEQSESNLKTFRENNDSLSNDKIADIMIQIMKAIIHLNNRNIMHRRLSPQNIQVFENGSKFKICDFGFSQLDTKQSTYTQDPYFTAPEVESSDVFNQSQQVDVWSAGIILYYLCTGNNRYEELAIPQLKKQDENKVISLNGDKNVFEQLLNKMLKLNPQQRLDAYSVLSELCNLKSESVLKHLKHVELKGERNINKNDGRCPFNMKIKEINSFIPFILTLIESSCLQLNQMMVIIIRGNSIKKLNKEMEQVDFIVKNYFIGEWRDDKINGFGKYAWNNGDYYEGQFLNEALNGLGFYNYASGNKFYGQWMNNQRSGLGVYTFKDGDIELGQFCNNFEHGIQMLLSKNGSEIQIRKYQMGKLKKNMLNVDNSTKCNTF</sequence>
<dbReference type="PROSITE" id="PS50011">
    <property type="entry name" value="PROTEIN_KINASE_DOM"/>
    <property type="match status" value="1"/>
</dbReference>